<dbReference type="InterPro" id="IPR014216">
    <property type="entry name" value="ABC_transptr_CydD"/>
</dbReference>
<dbReference type="RefSeq" id="WP_282720893.1">
    <property type="nucleotide sequence ID" value="NZ_JASCQO010000029.1"/>
</dbReference>
<dbReference type="InterPro" id="IPR036640">
    <property type="entry name" value="ABC1_TM_sf"/>
</dbReference>
<evidence type="ECO:0000256" key="6">
    <source>
        <dbReference type="ARBA" id="ARBA00023136"/>
    </source>
</evidence>
<keyword evidence="4" id="KW-0067">ATP-binding</keyword>
<keyword evidence="3" id="KW-0547">Nucleotide-binding</keyword>
<organism evidence="10 11">
    <name type="scientific">Halomonas kalidii</name>
    <dbReference type="NCBI Taxonomy" id="3043293"/>
    <lineage>
        <taxon>Bacteria</taxon>
        <taxon>Pseudomonadati</taxon>
        <taxon>Pseudomonadota</taxon>
        <taxon>Gammaproteobacteria</taxon>
        <taxon>Oceanospirillales</taxon>
        <taxon>Halomonadaceae</taxon>
        <taxon>Halomonas</taxon>
    </lineage>
</organism>
<name>A0ABT6VKS4_9GAMM</name>
<evidence type="ECO:0000256" key="5">
    <source>
        <dbReference type="ARBA" id="ARBA00022989"/>
    </source>
</evidence>
<evidence type="ECO:0000313" key="10">
    <source>
        <dbReference type="EMBL" id="MDI5933381.1"/>
    </source>
</evidence>
<dbReference type="InterPro" id="IPR011527">
    <property type="entry name" value="ABC1_TM_dom"/>
</dbReference>
<evidence type="ECO:0000313" key="11">
    <source>
        <dbReference type="Proteomes" id="UP001244242"/>
    </source>
</evidence>
<feature type="domain" description="ABC transporter" evidence="8">
    <location>
        <begin position="354"/>
        <end position="564"/>
    </location>
</feature>
<feature type="domain" description="ABC transmembrane type-1" evidence="9">
    <location>
        <begin position="30"/>
        <end position="319"/>
    </location>
</feature>
<dbReference type="PROSITE" id="PS00211">
    <property type="entry name" value="ABC_TRANSPORTER_1"/>
    <property type="match status" value="1"/>
</dbReference>
<protein>
    <submittedName>
        <fullName evidence="10">Thiol reductant ABC exporter subunit CydD</fullName>
    </submittedName>
</protein>
<dbReference type="SUPFAM" id="SSF52540">
    <property type="entry name" value="P-loop containing nucleoside triphosphate hydrolases"/>
    <property type="match status" value="1"/>
</dbReference>
<keyword evidence="5 7" id="KW-1133">Transmembrane helix</keyword>
<dbReference type="InterPro" id="IPR039421">
    <property type="entry name" value="Type_1_exporter"/>
</dbReference>
<accession>A0ABT6VKS4</accession>
<evidence type="ECO:0000256" key="4">
    <source>
        <dbReference type="ARBA" id="ARBA00022840"/>
    </source>
</evidence>
<dbReference type="CDD" id="cd18584">
    <property type="entry name" value="ABC_6TM_AarD_CydD"/>
    <property type="match status" value="1"/>
</dbReference>
<evidence type="ECO:0000259" key="9">
    <source>
        <dbReference type="PROSITE" id="PS50929"/>
    </source>
</evidence>
<dbReference type="PROSITE" id="PS50893">
    <property type="entry name" value="ABC_TRANSPORTER_2"/>
    <property type="match status" value="1"/>
</dbReference>
<dbReference type="Gene3D" id="1.20.1560.10">
    <property type="entry name" value="ABC transporter type 1, transmembrane domain"/>
    <property type="match status" value="1"/>
</dbReference>
<dbReference type="PANTHER" id="PTHR24221">
    <property type="entry name" value="ATP-BINDING CASSETTE SUB-FAMILY B"/>
    <property type="match status" value="1"/>
</dbReference>
<proteinExistence type="predicted"/>
<feature type="transmembrane region" description="Helical" evidence="7">
    <location>
        <begin position="27"/>
        <end position="60"/>
    </location>
</feature>
<dbReference type="Gene3D" id="3.40.50.300">
    <property type="entry name" value="P-loop containing nucleotide triphosphate hydrolases"/>
    <property type="match status" value="1"/>
</dbReference>
<dbReference type="InterPro" id="IPR017871">
    <property type="entry name" value="ABC_transporter-like_CS"/>
</dbReference>
<feature type="transmembrane region" description="Helical" evidence="7">
    <location>
        <begin position="66"/>
        <end position="83"/>
    </location>
</feature>
<dbReference type="InterPro" id="IPR003439">
    <property type="entry name" value="ABC_transporter-like_ATP-bd"/>
</dbReference>
<comment type="subcellular location">
    <subcellularLocation>
        <location evidence="1">Cell membrane</location>
        <topology evidence="1">Multi-pass membrane protein</topology>
    </subcellularLocation>
</comment>
<keyword evidence="6 7" id="KW-0472">Membrane</keyword>
<dbReference type="InterPro" id="IPR003593">
    <property type="entry name" value="AAA+_ATPase"/>
</dbReference>
<dbReference type="Proteomes" id="UP001244242">
    <property type="component" value="Unassembled WGS sequence"/>
</dbReference>
<feature type="transmembrane region" description="Helical" evidence="7">
    <location>
        <begin position="148"/>
        <end position="165"/>
    </location>
</feature>
<dbReference type="Pfam" id="PF00664">
    <property type="entry name" value="ABC_membrane"/>
    <property type="match status" value="1"/>
</dbReference>
<feature type="transmembrane region" description="Helical" evidence="7">
    <location>
        <begin position="249"/>
        <end position="276"/>
    </location>
</feature>
<dbReference type="Pfam" id="PF00005">
    <property type="entry name" value="ABC_tran"/>
    <property type="match status" value="1"/>
</dbReference>
<dbReference type="InterPro" id="IPR027417">
    <property type="entry name" value="P-loop_NTPase"/>
</dbReference>
<evidence type="ECO:0000256" key="2">
    <source>
        <dbReference type="ARBA" id="ARBA00022692"/>
    </source>
</evidence>
<evidence type="ECO:0000256" key="7">
    <source>
        <dbReference type="SAM" id="Phobius"/>
    </source>
</evidence>
<keyword evidence="11" id="KW-1185">Reference proteome</keyword>
<dbReference type="NCBIfam" id="TIGR02857">
    <property type="entry name" value="CydD"/>
    <property type="match status" value="1"/>
</dbReference>
<evidence type="ECO:0000256" key="1">
    <source>
        <dbReference type="ARBA" id="ARBA00004651"/>
    </source>
</evidence>
<dbReference type="SMART" id="SM00382">
    <property type="entry name" value="AAA"/>
    <property type="match status" value="1"/>
</dbReference>
<reference evidence="10 11" key="1">
    <citation type="submission" date="2023-04" db="EMBL/GenBank/DDBJ databases">
        <title>Halomonas strains isolated from rhizosphere soil.</title>
        <authorList>
            <person name="Xu L."/>
            <person name="Sun J.-Q."/>
        </authorList>
    </citation>
    <scope>NUCLEOTIDE SEQUENCE [LARGE SCALE GENOMIC DNA]</scope>
    <source>
        <strain evidence="10 11">LN1S58</strain>
    </source>
</reference>
<comment type="caution">
    <text evidence="10">The sequence shown here is derived from an EMBL/GenBank/DDBJ whole genome shotgun (WGS) entry which is preliminary data.</text>
</comment>
<evidence type="ECO:0000259" key="8">
    <source>
        <dbReference type="PROSITE" id="PS50893"/>
    </source>
</evidence>
<dbReference type="PROSITE" id="PS50929">
    <property type="entry name" value="ABC_TM1F"/>
    <property type="match status" value="1"/>
</dbReference>
<dbReference type="SUPFAM" id="SSF90123">
    <property type="entry name" value="ABC transporter transmembrane region"/>
    <property type="match status" value="1"/>
</dbReference>
<gene>
    <name evidence="10" type="primary">cydD</name>
    <name evidence="10" type="ORF">QLQ84_06215</name>
</gene>
<dbReference type="PANTHER" id="PTHR24221:SF261">
    <property type="entry name" value="GLUTATHIONE_L-CYSTEINE TRANSPORT SYSTEM ATP-BINDING_PERMEASE PROTEIN CYDD"/>
    <property type="match status" value="1"/>
</dbReference>
<sequence>MSEQGTPGEALTPRRWLDALAVHERRLLGLATLAGVVAGALTLVQLGLLAWLVAALVVAARPPGELWLGFLALAAVLPLRALAQWGQEAAGLEASLRIRRRARAALLDHLARLGPVRLASRHSASLANQLVEQVEALDGYFARFLPQLRLALALPLLSLVVVAWLDWLAALFLLFSAPLIPLFMALVGMGAERLNREQFAAVARLSGHFIDRVRGITTLQLFGRTREATAEVHAAADDYRRLSMRTLRLAFLSSAVLEFFASAAIAVVAIYVGFGLLGYIDYGPSPELTLFSGLLVLLLAPEFFQPLRTLSQHYHDRAAALGAADGLVALLAEAPDPVRAEGHRPAPAGPGELVRLAAVTLAYPGRGAVLGPLDLVVRRGEVLVVTGPSGAGKSTLLQLLAGFVGPGTGERRLAEGLSFAWMDQRPLLIQGSLADNLRLAAPDADEPAMLAALGRAGLGELVAGLPRGLATALGERGVGLSGGQAQRLALARVFLSPAPLVLLDEPTASLDADTEARVVEALAELAGAGRSLVIATHHPALMALGDRRLELVAAQPDEAVAQEVPHG</sequence>
<dbReference type="EMBL" id="JASCQO010000029">
    <property type="protein sequence ID" value="MDI5933381.1"/>
    <property type="molecule type" value="Genomic_DNA"/>
</dbReference>
<keyword evidence="2 7" id="KW-0812">Transmembrane</keyword>
<feature type="transmembrane region" description="Helical" evidence="7">
    <location>
        <begin position="171"/>
        <end position="191"/>
    </location>
</feature>
<evidence type="ECO:0000256" key="3">
    <source>
        <dbReference type="ARBA" id="ARBA00022741"/>
    </source>
</evidence>